<dbReference type="EMBL" id="DWYC01000084">
    <property type="protein sequence ID" value="HJB57699.1"/>
    <property type="molecule type" value="Genomic_DNA"/>
</dbReference>
<dbReference type="InterPro" id="IPR008278">
    <property type="entry name" value="4-PPantetheinyl_Trfase_dom"/>
</dbReference>
<dbReference type="GO" id="GO:0008897">
    <property type="term" value="F:holo-[acyl-carrier-protein] synthase activity"/>
    <property type="evidence" value="ECO:0007669"/>
    <property type="project" value="InterPro"/>
</dbReference>
<dbReference type="GO" id="GO:0005829">
    <property type="term" value="C:cytosol"/>
    <property type="evidence" value="ECO:0007669"/>
    <property type="project" value="TreeGrafter"/>
</dbReference>
<comment type="caution">
    <text evidence="4">The sequence shown here is derived from an EMBL/GenBank/DDBJ whole genome shotgun (WGS) entry which is preliminary data.</text>
</comment>
<evidence type="ECO:0000256" key="1">
    <source>
        <dbReference type="ARBA" id="ARBA00010990"/>
    </source>
</evidence>
<dbReference type="Pfam" id="PF01648">
    <property type="entry name" value="ACPS"/>
    <property type="match status" value="1"/>
</dbReference>
<sequence>MAEAEDGKEAAHRLLGRLLAERGIPEPDIDRRPGGKPVLRSGGLQFSLSHSGIYALAGVGEAPLGVDVERVKPRRTGLPRYVLSDREFQWFAARGSRWGDFYTLWTLKESRVKYTGSGLDRSPRTIAVPLLAPGGRARMDGLWFGAWAGEGWRAACCGEEEPPAELNWEGGRV</sequence>
<dbReference type="GO" id="GO:0000287">
    <property type="term" value="F:magnesium ion binding"/>
    <property type="evidence" value="ECO:0007669"/>
    <property type="project" value="InterPro"/>
</dbReference>
<proteinExistence type="inferred from homology"/>
<organism evidence="4 5">
    <name type="scientific">Candidatus Flavonifractor intestinipullorum</name>
    <dbReference type="NCBI Taxonomy" id="2838587"/>
    <lineage>
        <taxon>Bacteria</taxon>
        <taxon>Bacillati</taxon>
        <taxon>Bacillota</taxon>
        <taxon>Clostridia</taxon>
        <taxon>Eubacteriales</taxon>
        <taxon>Oscillospiraceae</taxon>
        <taxon>Flavonifractor</taxon>
    </lineage>
</organism>
<dbReference type="GO" id="GO:0019878">
    <property type="term" value="P:lysine biosynthetic process via aminoadipic acid"/>
    <property type="evidence" value="ECO:0007669"/>
    <property type="project" value="TreeGrafter"/>
</dbReference>
<dbReference type="PANTHER" id="PTHR12215:SF10">
    <property type="entry name" value="L-AMINOADIPATE-SEMIALDEHYDE DEHYDROGENASE-PHOSPHOPANTETHEINYL TRANSFERASE"/>
    <property type="match status" value="1"/>
</dbReference>
<reference evidence="4" key="1">
    <citation type="journal article" date="2021" name="PeerJ">
        <title>Extensive microbial diversity within the chicken gut microbiome revealed by metagenomics and culture.</title>
        <authorList>
            <person name="Gilroy R."/>
            <person name="Ravi A."/>
            <person name="Getino M."/>
            <person name="Pursley I."/>
            <person name="Horton D.L."/>
            <person name="Alikhan N.F."/>
            <person name="Baker D."/>
            <person name="Gharbi K."/>
            <person name="Hall N."/>
            <person name="Watson M."/>
            <person name="Adriaenssens E.M."/>
            <person name="Foster-Nyarko E."/>
            <person name="Jarju S."/>
            <person name="Secka A."/>
            <person name="Antonio M."/>
            <person name="Oren A."/>
            <person name="Chaudhuri R.R."/>
            <person name="La Ragione R."/>
            <person name="Hildebrand F."/>
            <person name="Pallen M.J."/>
        </authorList>
    </citation>
    <scope>NUCLEOTIDE SEQUENCE</scope>
    <source>
        <strain evidence="4">CHK189-11263</strain>
    </source>
</reference>
<evidence type="ECO:0000313" key="4">
    <source>
        <dbReference type="EMBL" id="HJB57699.1"/>
    </source>
</evidence>
<dbReference type="Proteomes" id="UP000824208">
    <property type="component" value="Unassembled WGS sequence"/>
</dbReference>
<reference evidence="4" key="2">
    <citation type="submission" date="2021-04" db="EMBL/GenBank/DDBJ databases">
        <authorList>
            <person name="Gilroy R."/>
        </authorList>
    </citation>
    <scope>NUCLEOTIDE SEQUENCE</scope>
    <source>
        <strain evidence="4">CHK189-11263</strain>
    </source>
</reference>
<evidence type="ECO:0000313" key="5">
    <source>
        <dbReference type="Proteomes" id="UP000824208"/>
    </source>
</evidence>
<name>A0A9D2MD12_9FIRM</name>
<dbReference type="PANTHER" id="PTHR12215">
    <property type="entry name" value="PHOSPHOPANTETHEINE TRANSFERASE"/>
    <property type="match status" value="1"/>
</dbReference>
<dbReference type="InterPro" id="IPR050559">
    <property type="entry name" value="P-Pant_transferase_sf"/>
</dbReference>
<evidence type="ECO:0000256" key="2">
    <source>
        <dbReference type="ARBA" id="ARBA00022679"/>
    </source>
</evidence>
<dbReference type="AlphaFoldDB" id="A0A9D2MD12"/>
<evidence type="ECO:0000259" key="3">
    <source>
        <dbReference type="Pfam" id="PF01648"/>
    </source>
</evidence>
<protein>
    <submittedName>
        <fullName evidence="4">4'-phosphopantetheinyl transferase superfamily protein</fullName>
    </submittedName>
</protein>
<dbReference type="InterPro" id="IPR037143">
    <property type="entry name" value="4-PPantetheinyl_Trfase_dom_sf"/>
</dbReference>
<feature type="domain" description="4'-phosphopantetheinyl transferase" evidence="3">
    <location>
        <begin position="63"/>
        <end position="133"/>
    </location>
</feature>
<dbReference type="Gene3D" id="3.90.470.20">
    <property type="entry name" value="4'-phosphopantetheinyl transferase domain"/>
    <property type="match status" value="1"/>
</dbReference>
<accession>A0A9D2MD12</accession>
<comment type="similarity">
    <text evidence="1">Belongs to the P-Pant transferase superfamily. Gsp/Sfp/HetI/AcpT family.</text>
</comment>
<gene>
    <name evidence="4" type="ORF">H9714_09130</name>
</gene>
<dbReference type="SUPFAM" id="SSF56214">
    <property type="entry name" value="4'-phosphopantetheinyl transferase"/>
    <property type="match status" value="2"/>
</dbReference>
<keyword evidence="2 4" id="KW-0808">Transferase</keyword>